<reference evidence="2 3" key="1">
    <citation type="journal article" date="2019" name="Commun. Biol.">
        <title>The bagworm genome reveals a unique fibroin gene that provides high tensile strength.</title>
        <authorList>
            <person name="Kono N."/>
            <person name="Nakamura H."/>
            <person name="Ohtoshi R."/>
            <person name="Tomita M."/>
            <person name="Numata K."/>
            <person name="Arakawa K."/>
        </authorList>
    </citation>
    <scope>NUCLEOTIDE SEQUENCE [LARGE SCALE GENOMIC DNA]</scope>
</reference>
<keyword evidence="3" id="KW-1185">Reference proteome</keyword>
<feature type="compositionally biased region" description="Basic residues" evidence="1">
    <location>
        <begin position="137"/>
        <end position="149"/>
    </location>
</feature>
<feature type="region of interest" description="Disordered" evidence="1">
    <location>
        <begin position="137"/>
        <end position="159"/>
    </location>
</feature>
<dbReference type="Proteomes" id="UP000299102">
    <property type="component" value="Unassembled WGS sequence"/>
</dbReference>
<evidence type="ECO:0000313" key="2">
    <source>
        <dbReference type="EMBL" id="GBP83380.1"/>
    </source>
</evidence>
<dbReference type="EMBL" id="BGZK01001618">
    <property type="protein sequence ID" value="GBP83380.1"/>
    <property type="molecule type" value="Genomic_DNA"/>
</dbReference>
<evidence type="ECO:0000256" key="1">
    <source>
        <dbReference type="SAM" id="MobiDB-lite"/>
    </source>
</evidence>
<sequence length="196" mass="22401">MRRIGRLGNKGYRRRLPLGRVRERMPSGLLLPAPGSPIKLSRTLFAIEALESRYNALPKAPGESFDLTQIELVDQLSLANNFAKKYDSKQMSLTCRTTSIDDRRRSRDIETCPHEEIVGEYYYQKLYEVAACARADRRRGRRRPRKKAPRGPPARTQTNCSISAFSGGEILFFSPRDRELSCSRRGVDGRLKLILE</sequence>
<dbReference type="AlphaFoldDB" id="A0A4C1Z6R4"/>
<name>A0A4C1Z6R4_EUMVA</name>
<gene>
    <name evidence="2" type="ORF">EVAR_91053_1</name>
</gene>
<proteinExistence type="predicted"/>
<comment type="caution">
    <text evidence="2">The sequence shown here is derived from an EMBL/GenBank/DDBJ whole genome shotgun (WGS) entry which is preliminary data.</text>
</comment>
<evidence type="ECO:0000313" key="3">
    <source>
        <dbReference type="Proteomes" id="UP000299102"/>
    </source>
</evidence>
<organism evidence="2 3">
    <name type="scientific">Eumeta variegata</name>
    <name type="common">Bagworm moth</name>
    <name type="synonym">Eumeta japonica</name>
    <dbReference type="NCBI Taxonomy" id="151549"/>
    <lineage>
        <taxon>Eukaryota</taxon>
        <taxon>Metazoa</taxon>
        <taxon>Ecdysozoa</taxon>
        <taxon>Arthropoda</taxon>
        <taxon>Hexapoda</taxon>
        <taxon>Insecta</taxon>
        <taxon>Pterygota</taxon>
        <taxon>Neoptera</taxon>
        <taxon>Endopterygota</taxon>
        <taxon>Lepidoptera</taxon>
        <taxon>Glossata</taxon>
        <taxon>Ditrysia</taxon>
        <taxon>Tineoidea</taxon>
        <taxon>Psychidae</taxon>
        <taxon>Oiketicinae</taxon>
        <taxon>Eumeta</taxon>
    </lineage>
</organism>
<accession>A0A4C1Z6R4</accession>
<protein>
    <submittedName>
        <fullName evidence="2">Uncharacterized protein</fullName>
    </submittedName>
</protein>